<dbReference type="Proteomes" id="UP000694395">
    <property type="component" value="Chromosome 5"/>
</dbReference>
<dbReference type="Gene3D" id="3.30.710.10">
    <property type="entry name" value="Potassium Channel Kv1.1, Chain A"/>
    <property type="match status" value="1"/>
</dbReference>
<feature type="domain" description="BTB" evidence="4">
    <location>
        <begin position="32"/>
        <end position="99"/>
    </location>
</feature>
<dbReference type="InterPro" id="IPR011705">
    <property type="entry name" value="BACK"/>
</dbReference>
<dbReference type="CDD" id="cd18306">
    <property type="entry name" value="BTB_POZ_NS1BP"/>
    <property type="match status" value="1"/>
</dbReference>
<dbReference type="PANTHER" id="PTHR45632:SF26">
    <property type="entry name" value="BTB DOMAIN-CONTAINING PROTEIN"/>
    <property type="match status" value="1"/>
</dbReference>
<evidence type="ECO:0000259" key="4">
    <source>
        <dbReference type="PROSITE" id="PS50097"/>
    </source>
</evidence>
<dbReference type="InterPro" id="IPR000210">
    <property type="entry name" value="BTB/POZ_dom"/>
</dbReference>
<dbReference type="SMART" id="SM00225">
    <property type="entry name" value="BTB"/>
    <property type="match status" value="1"/>
</dbReference>
<evidence type="ECO:0000256" key="1">
    <source>
        <dbReference type="ARBA" id="ARBA00022441"/>
    </source>
</evidence>
<evidence type="ECO:0000313" key="6">
    <source>
        <dbReference type="Proteomes" id="UP000694395"/>
    </source>
</evidence>
<dbReference type="InterPro" id="IPR011043">
    <property type="entry name" value="Gal_Oxase/kelch_b-propeller"/>
</dbReference>
<dbReference type="GeneTree" id="ENSGT00940000155635"/>
<keyword evidence="6" id="KW-1185">Reference proteome</keyword>
<dbReference type="SUPFAM" id="SSF54695">
    <property type="entry name" value="POZ domain"/>
    <property type="match status" value="1"/>
</dbReference>
<dbReference type="Gene3D" id="2.120.10.80">
    <property type="entry name" value="Kelch-type beta propeller"/>
    <property type="match status" value="2"/>
</dbReference>
<dbReference type="Pfam" id="PF07707">
    <property type="entry name" value="BACK"/>
    <property type="match status" value="1"/>
</dbReference>
<dbReference type="SMART" id="SM00875">
    <property type="entry name" value="BACK"/>
    <property type="match status" value="1"/>
</dbReference>
<dbReference type="Gene3D" id="1.25.40.420">
    <property type="match status" value="1"/>
</dbReference>
<feature type="compositionally biased region" description="Low complexity" evidence="3">
    <location>
        <begin position="271"/>
        <end position="285"/>
    </location>
</feature>
<accession>A0A8C7NSC5</accession>
<dbReference type="Pfam" id="PF01344">
    <property type="entry name" value="Kelch_1"/>
    <property type="match status" value="5"/>
</dbReference>
<evidence type="ECO:0000256" key="3">
    <source>
        <dbReference type="SAM" id="MobiDB-lite"/>
    </source>
</evidence>
<dbReference type="InterPro" id="IPR017096">
    <property type="entry name" value="BTB-kelch_protein"/>
</dbReference>
<sequence length="615" mass="68587">MISNGYLIFEDETFLDSTVAKMNALRKSGQFCDVRLQVCGHELMAHRAVLACCSPYLFEIFNSDIEAHGVSHVTFEDLDPEAVEILLNYAYTAQLKADKALVKEVYSAAKRLKMERVKQICGDYLLSKMDSQTAISFRNFASCMGDGRMLAKIDAYIQEHLLEVSEQEDFLKLPRLKLEVMLEDSLSLPSNGKLYNKVLNWVQRSLWENGGQLDRLMEEVQTLYYSADHKLLDGALIIEEHGVFGVGAEDHIQFVQKKPLRENSNTQRQLSSSSSGSTSPPGSSSNTPCRREWKYIASEKTTNNTYLCLAVLDGVLCVIFLHGRSSPQSSPSATPCLMKSLSFEAQPEELEEHPLTTMHYARSGLGTATLHGRLIAAGGYNREECLRTVECYDPKDDRWTFTAPMRTPRARFQMAVLMGQLYVMGGSNGHSDELSCGETYDPHTDTWAQVPELRTNRCNAGVCSLNNKLFVVGGSDPCGQKGLKNCDAFDPVTKTWNNCAPLNISKPLYHTYTTENIAFWFYEISKSLLRFLFVVGGFDGSHALRCVEVYDPARNEWRMLGSMTVARSNAGVAVLGDFICAMGGFDGNNFLNTLEVYDPETDEWSDCADALSSSA</sequence>
<proteinExistence type="predicted"/>
<dbReference type="Ensembl" id="ENSOMYT00000013196.2">
    <property type="protein sequence ID" value="ENSOMYP00000011920.2"/>
    <property type="gene ID" value="ENSOMYG00000005937.2"/>
</dbReference>
<keyword evidence="2" id="KW-0677">Repeat</keyword>
<feature type="region of interest" description="Disordered" evidence="3">
    <location>
        <begin position="259"/>
        <end position="289"/>
    </location>
</feature>
<reference evidence="5" key="2">
    <citation type="submission" date="2025-08" db="UniProtKB">
        <authorList>
            <consortium name="Ensembl"/>
        </authorList>
    </citation>
    <scope>IDENTIFICATION</scope>
</reference>
<dbReference type="PROSITE" id="PS50097">
    <property type="entry name" value="BTB"/>
    <property type="match status" value="1"/>
</dbReference>
<protein>
    <submittedName>
        <fullName evidence="5">Influenza virus NS1A binding protein a</fullName>
    </submittedName>
</protein>
<name>A0A8C7NSC5_ONCMY</name>
<reference evidence="5" key="3">
    <citation type="submission" date="2025-09" db="UniProtKB">
        <authorList>
            <consortium name="Ensembl"/>
        </authorList>
    </citation>
    <scope>IDENTIFICATION</scope>
</reference>
<dbReference type="SMART" id="SM00612">
    <property type="entry name" value="Kelch"/>
    <property type="match status" value="5"/>
</dbReference>
<evidence type="ECO:0000313" key="5">
    <source>
        <dbReference type="Ensembl" id="ENSOMYP00000011920.2"/>
    </source>
</evidence>
<dbReference type="InterPro" id="IPR006652">
    <property type="entry name" value="Kelch_1"/>
</dbReference>
<keyword evidence="1" id="KW-0880">Kelch repeat</keyword>
<dbReference type="InterPro" id="IPR015915">
    <property type="entry name" value="Kelch-typ_b-propeller"/>
</dbReference>
<dbReference type="PIRSF" id="PIRSF037037">
    <property type="entry name" value="Kelch-like_protein_gigaxonin"/>
    <property type="match status" value="1"/>
</dbReference>
<reference evidence="5" key="1">
    <citation type="submission" date="2020-07" db="EMBL/GenBank/DDBJ databases">
        <title>A long reads based de novo assembly of the rainbow trout Arlee double haploid line genome.</title>
        <authorList>
            <person name="Gao G."/>
            <person name="Palti Y."/>
        </authorList>
    </citation>
    <scope>NUCLEOTIDE SEQUENCE [LARGE SCALE GENOMIC DNA]</scope>
</reference>
<dbReference type="CDD" id="cd18502">
    <property type="entry name" value="BACK_NS1BP_IVNS1ABP"/>
    <property type="match status" value="1"/>
</dbReference>
<organism evidence="5 6">
    <name type="scientific">Oncorhynchus mykiss</name>
    <name type="common">Rainbow trout</name>
    <name type="synonym">Salmo gairdneri</name>
    <dbReference type="NCBI Taxonomy" id="8022"/>
    <lineage>
        <taxon>Eukaryota</taxon>
        <taxon>Metazoa</taxon>
        <taxon>Chordata</taxon>
        <taxon>Craniata</taxon>
        <taxon>Vertebrata</taxon>
        <taxon>Euteleostomi</taxon>
        <taxon>Actinopterygii</taxon>
        <taxon>Neopterygii</taxon>
        <taxon>Teleostei</taxon>
        <taxon>Protacanthopterygii</taxon>
        <taxon>Salmoniformes</taxon>
        <taxon>Salmonidae</taxon>
        <taxon>Salmoninae</taxon>
        <taxon>Oncorhynchus</taxon>
    </lineage>
</organism>
<dbReference type="SUPFAM" id="SSF50965">
    <property type="entry name" value="Galactose oxidase, central domain"/>
    <property type="match status" value="1"/>
</dbReference>
<dbReference type="PANTHER" id="PTHR45632">
    <property type="entry name" value="LD33804P"/>
    <property type="match status" value="1"/>
</dbReference>
<evidence type="ECO:0000256" key="2">
    <source>
        <dbReference type="ARBA" id="ARBA00022737"/>
    </source>
</evidence>
<dbReference type="Pfam" id="PF00651">
    <property type="entry name" value="BTB"/>
    <property type="match status" value="1"/>
</dbReference>
<dbReference type="InterPro" id="IPR011333">
    <property type="entry name" value="SKP1/BTB/POZ_sf"/>
</dbReference>
<dbReference type="AlphaFoldDB" id="A0A8C7NSC5"/>